<feature type="transmembrane region" description="Helical" evidence="1">
    <location>
        <begin position="12"/>
        <end position="31"/>
    </location>
</feature>
<feature type="transmembrane region" description="Helical" evidence="1">
    <location>
        <begin position="199"/>
        <end position="225"/>
    </location>
</feature>
<dbReference type="Proteomes" id="UP000025227">
    <property type="component" value="Unplaced"/>
</dbReference>
<organism evidence="2 3">
    <name type="scientific">Haemonchus contortus</name>
    <name type="common">Barber pole worm</name>
    <dbReference type="NCBI Taxonomy" id="6289"/>
    <lineage>
        <taxon>Eukaryota</taxon>
        <taxon>Metazoa</taxon>
        <taxon>Ecdysozoa</taxon>
        <taxon>Nematoda</taxon>
        <taxon>Chromadorea</taxon>
        <taxon>Rhabditida</taxon>
        <taxon>Rhabditina</taxon>
        <taxon>Rhabditomorpha</taxon>
        <taxon>Strongyloidea</taxon>
        <taxon>Trichostrongylidae</taxon>
        <taxon>Haemonchus</taxon>
    </lineage>
</organism>
<evidence type="ECO:0000313" key="3">
    <source>
        <dbReference type="WBParaSite" id="HCON_00073975-00001"/>
    </source>
</evidence>
<keyword evidence="1" id="KW-0472">Membrane</keyword>
<name>A0A7I4Y9S4_HAECO</name>
<feature type="transmembrane region" description="Helical" evidence="1">
    <location>
        <begin position="124"/>
        <end position="146"/>
    </location>
</feature>
<keyword evidence="1" id="KW-0812">Transmembrane</keyword>
<feature type="transmembrane region" description="Helical" evidence="1">
    <location>
        <begin position="152"/>
        <end position="175"/>
    </location>
</feature>
<protein>
    <submittedName>
        <fullName evidence="3">Serpentine Receptor, class T</fullName>
    </submittedName>
</protein>
<dbReference type="OrthoDB" id="5873811at2759"/>
<evidence type="ECO:0000256" key="1">
    <source>
        <dbReference type="SAM" id="Phobius"/>
    </source>
</evidence>
<feature type="transmembrane region" description="Helical" evidence="1">
    <location>
        <begin position="43"/>
        <end position="65"/>
    </location>
</feature>
<keyword evidence="2" id="KW-1185">Reference proteome</keyword>
<proteinExistence type="predicted"/>
<accession>A0A7I4Y9S4</accession>
<feature type="transmembrane region" description="Helical" evidence="1">
    <location>
        <begin position="85"/>
        <end position="112"/>
    </location>
</feature>
<reference evidence="3" key="1">
    <citation type="submission" date="2020-12" db="UniProtKB">
        <authorList>
            <consortium name="WormBaseParasite"/>
        </authorList>
    </citation>
    <scope>IDENTIFICATION</scope>
    <source>
        <strain evidence="3">MHco3</strain>
    </source>
</reference>
<dbReference type="AlphaFoldDB" id="A0A7I4Y9S4"/>
<evidence type="ECO:0000313" key="2">
    <source>
        <dbReference type="Proteomes" id="UP000025227"/>
    </source>
</evidence>
<feature type="transmembrane region" description="Helical" evidence="1">
    <location>
        <begin position="237"/>
        <end position="259"/>
    </location>
</feature>
<sequence>MTSAETATEVLQYSNTVISCTFSIFIHGYIIRRIRLNATSLNNYLNFLVLQSVVYIFGSALRLILNERTTLKFEERTGYFFIVMPSWFASVMIPTCLFIEVAESMLLTLFNIHRVLIFLRPRKVGWFYILGLPTAFFGTVLVGVSTTFFQDISYYASCTYYAVTLTIVLICYFILRRHFRLNNYSDAIREAQNKMSKGLLIQIFVQTIALAIMGIGQLIFFMASLFHFSDNTATDILGIYMLVVYVVFLWFSVLIGFIIKWSISGLLTIKPSHRNSRVSNEVTVVKARETSRRRDKLR</sequence>
<keyword evidence="1" id="KW-1133">Transmembrane helix</keyword>
<dbReference type="OMA" id="RFETIFY"/>
<dbReference type="WBParaSite" id="HCON_00073975-00001">
    <property type="protein sequence ID" value="HCON_00073975-00001"/>
    <property type="gene ID" value="HCON_00073975"/>
</dbReference>